<gene>
    <name evidence="2" type="ORF">B0H16DRAFT_881390</name>
</gene>
<feature type="transmembrane region" description="Helical" evidence="1">
    <location>
        <begin position="137"/>
        <end position="161"/>
    </location>
</feature>
<reference evidence="2" key="1">
    <citation type="submission" date="2023-03" db="EMBL/GenBank/DDBJ databases">
        <title>Massive genome expansion in bonnet fungi (Mycena s.s.) driven by repeated elements and novel gene families across ecological guilds.</title>
        <authorList>
            <consortium name="Lawrence Berkeley National Laboratory"/>
            <person name="Harder C.B."/>
            <person name="Miyauchi S."/>
            <person name="Viragh M."/>
            <person name="Kuo A."/>
            <person name="Thoen E."/>
            <person name="Andreopoulos B."/>
            <person name="Lu D."/>
            <person name="Skrede I."/>
            <person name="Drula E."/>
            <person name="Henrissat B."/>
            <person name="Morin E."/>
            <person name="Kohler A."/>
            <person name="Barry K."/>
            <person name="LaButti K."/>
            <person name="Morin E."/>
            <person name="Salamov A."/>
            <person name="Lipzen A."/>
            <person name="Mereny Z."/>
            <person name="Hegedus B."/>
            <person name="Baldrian P."/>
            <person name="Stursova M."/>
            <person name="Weitz H."/>
            <person name="Taylor A."/>
            <person name="Grigoriev I.V."/>
            <person name="Nagy L.G."/>
            <person name="Martin F."/>
            <person name="Kauserud H."/>
        </authorList>
    </citation>
    <scope>NUCLEOTIDE SEQUENCE</scope>
    <source>
        <strain evidence="2">CBHHK182m</strain>
    </source>
</reference>
<keyword evidence="3" id="KW-1185">Reference proteome</keyword>
<name>A0AAD7NVZ2_9AGAR</name>
<proteinExistence type="predicted"/>
<keyword evidence="1" id="KW-0472">Membrane</keyword>
<keyword evidence="1" id="KW-1133">Transmembrane helix</keyword>
<protein>
    <submittedName>
        <fullName evidence="2">Uncharacterized protein</fullName>
    </submittedName>
</protein>
<evidence type="ECO:0000256" key="1">
    <source>
        <dbReference type="SAM" id="Phobius"/>
    </source>
</evidence>
<dbReference type="EMBL" id="JARKIB010000007">
    <property type="protein sequence ID" value="KAJ7778243.1"/>
    <property type="molecule type" value="Genomic_DNA"/>
</dbReference>
<evidence type="ECO:0000313" key="2">
    <source>
        <dbReference type="EMBL" id="KAJ7778243.1"/>
    </source>
</evidence>
<dbReference type="AlphaFoldDB" id="A0AAD7NVZ2"/>
<feature type="transmembrane region" description="Helical" evidence="1">
    <location>
        <begin position="82"/>
        <end position="103"/>
    </location>
</feature>
<sequence>MIILRSLRRAQHQKGSFSDLWTVRPTCLFILPPRGIGIWTPLCTVGGTVLTAILAILHHIFASHLNGRPVTGYWTQTKSSQVEIFLATAVKILFCFSAGVSLCQVSWYSMRRQPLGLADINAVLSEPSIMTLPRRNLIFQAPGILAITSAILASSLITIFAPSLTVR</sequence>
<feature type="transmembrane region" description="Helical" evidence="1">
    <location>
        <begin position="38"/>
        <end position="62"/>
    </location>
</feature>
<keyword evidence="1" id="KW-0812">Transmembrane</keyword>
<organism evidence="2 3">
    <name type="scientific">Mycena metata</name>
    <dbReference type="NCBI Taxonomy" id="1033252"/>
    <lineage>
        <taxon>Eukaryota</taxon>
        <taxon>Fungi</taxon>
        <taxon>Dikarya</taxon>
        <taxon>Basidiomycota</taxon>
        <taxon>Agaricomycotina</taxon>
        <taxon>Agaricomycetes</taxon>
        <taxon>Agaricomycetidae</taxon>
        <taxon>Agaricales</taxon>
        <taxon>Marasmiineae</taxon>
        <taxon>Mycenaceae</taxon>
        <taxon>Mycena</taxon>
    </lineage>
</organism>
<comment type="caution">
    <text evidence="2">The sequence shown here is derived from an EMBL/GenBank/DDBJ whole genome shotgun (WGS) entry which is preliminary data.</text>
</comment>
<evidence type="ECO:0000313" key="3">
    <source>
        <dbReference type="Proteomes" id="UP001215598"/>
    </source>
</evidence>
<accession>A0AAD7NVZ2</accession>
<dbReference type="Proteomes" id="UP001215598">
    <property type="component" value="Unassembled WGS sequence"/>
</dbReference>